<evidence type="ECO:0000256" key="5">
    <source>
        <dbReference type="ARBA" id="ARBA00022989"/>
    </source>
</evidence>
<sequence>MSLTTSPSSGAGRYGSPIDEQEVDMRNVRQDVEMRMRRQPTMWDIAFAVKGTILPKIARHLMLIALISIIAILASLEHPGIFARFGSVPFTLIGIALSVFMSFRNNACYSRWWEARHLWGELIIACRSLARQTAALAPEDRTQIIHCLCGFTAGLTARLRRNSEADAISLWCNIGAAAKGPNPTNAVLESIGNRCLQLVRSGKIDSIQYSVLDGQLSTLARIQGGCERILNTPVPFSYSLLLHRTAIVFCTMLPFALAGSLGWWTLLPVLIVAYTFFGLDALGHQLEEPFSLAPNALPLYSLRQIVEREMMSILELANTDAGSGSGGEELASERAERSLR</sequence>
<accession>A0AAX1I7L1</accession>
<keyword evidence="5 10" id="KW-1133">Transmembrane helix</keyword>
<dbReference type="RefSeq" id="WP_229298548.1">
    <property type="nucleotide sequence ID" value="NZ_CP040433.1"/>
</dbReference>
<organism evidence="11 12">
    <name type="scientific">Stenotrophomonas maltophilia</name>
    <name type="common">Pseudomonas maltophilia</name>
    <name type="synonym">Xanthomonas maltophilia</name>
    <dbReference type="NCBI Taxonomy" id="40324"/>
    <lineage>
        <taxon>Bacteria</taxon>
        <taxon>Pseudomonadati</taxon>
        <taxon>Pseudomonadota</taxon>
        <taxon>Gammaproteobacteria</taxon>
        <taxon>Lysobacterales</taxon>
        <taxon>Lysobacteraceae</taxon>
        <taxon>Stenotrophomonas</taxon>
        <taxon>Stenotrophomonas maltophilia group</taxon>
    </lineage>
</organism>
<evidence type="ECO:0000256" key="10">
    <source>
        <dbReference type="SAM" id="Phobius"/>
    </source>
</evidence>
<gene>
    <name evidence="11" type="ORF">GPNADHDJ_00323</name>
</gene>
<evidence type="ECO:0000256" key="3">
    <source>
        <dbReference type="ARBA" id="ARBA00022475"/>
    </source>
</evidence>
<dbReference type="PANTHER" id="PTHR33281:SF19">
    <property type="entry name" value="VOLTAGE-DEPENDENT ANION CHANNEL-FORMING PROTEIN YNEE"/>
    <property type="match status" value="1"/>
</dbReference>
<evidence type="ECO:0000256" key="7">
    <source>
        <dbReference type="ARBA" id="ARBA00023136"/>
    </source>
</evidence>
<evidence type="ECO:0000256" key="8">
    <source>
        <dbReference type="ARBA" id="ARBA00034708"/>
    </source>
</evidence>
<dbReference type="GO" id="GO:0005886">
    <property type="term" value="C:plasma membrane"/>
    <property type="evidence" value="ECO:0007669"/>
    <property type="project" value="UniProtKB-SubCell"/>
</dbReference>
<keyword evidence="6" id="KW-0406">Ion transport</keyword>
<keyword evidence="3" id="KW-1003">Cell membrane</keyword>
<feature type="transmembrane region" description="Helical" evidence="10">
    <location>
        <begin position="82"/>
        <end position="103"/>
    </location>
</feature>
<dbReference type="Pfam" id="PF25539">
    <property type="entry name" value="Bestrophin_2"/>
    <property type="match status" value="1"/>
</dbReference>
<feature type="region of interest" description="Disordered" evidence="9">
    <location>
        <begin position="319"/>
        <end position="340"/>
    </location>
</feature>
<dbReference type="Proteomes" id="UP000515598">
    <property type="component" value="Chromosome"/>
</dbReference>
<name>A0AAX1I7L1_STEMA</name>
<dbReference type="PANTHER" id="PTHR33281">
    <property type="entry name" value="UPF0187 PROTEIN YNEE"/>
    <property type="match status" value="1"/>
</dbReference>
<evidence type="ECO:0000256" key="4">
    <source>
        <dbReference type="ARBA" id="ARBA00022692"/>
    </source>
</evidence>
<evidence type="ECO:0000313" key="12">
    <source>
        <dbReference type="Proteomes" id="UP000515598"/>
    </source>
</evidence>
<feature type="transmembrane region" description="Helical" evidence="10">
    <location>
        <begin position="238"/>
        <end position="257"/>
    </location>
</feature>
<keyword evidence="4 10" id="KW-0812">Transmembrane</keyword>
<evidence type="ECO:0000256" key="2">
    <source>
        <dbReference type="ARBA" id="ARBA00022448"/>
    </source>
</evidence>
<keyword evidence="7 10" id="KW-0472">Membrane</keyword>
<feature type="compositionally biased region" description="Basic and acidic residues" evidence="9">
    <location>
        <begin position="331"/>
        <end position="340"/>
    </location>
</feature>
<dbReference type="AlphaFoldDB" id="A0AAX1I7L1"/>
<dbReference type="GO" id="GO:0005254">
    <property type="term" value="F:chloride channel activity"/>
    <property type="evidence" value="ECO:0007669"/>
    <property type="project" value="InterPro"/>
</dbReference>
<protein>
    <submittedName>
        <fullName evidence="11">Membrane protein</fullName>
    </submittedName>
</protein>
<evidence type="ECO:0000313" key="11">
    <source>
        <dbReference type="EMBL" id="QNG76156.1"/>
    </source>
</evidence>
<evidence type="ECO:0000256" key="9">
    <source>
        <dbReference type="SAM" id="MobiDB-lite"/>
    </source>
</evidence>
<dbReference type="EMBL" id="CP060025">
    <property type="protein sequence ID" value="QNG76156.1"/>
    <property type="molecule type" value="Genomic_DNA"/>
</dbReference>
<feature type="transmembrane region" description="Helical" evidence="10">
    <location>
        <begin position="57"/>
        <end position="76"/>
    </location>
</feature>
<keyword evidence="2" id="KW-0813">Transport</keyword>
<evidence type="ECO:0000256" key="1">
    <source>
        <dbReference type="ARBA" id="ARBA00004651"/>
    </source>
</evidence>
<evidence type="ECO:0000256" key="6">
    <source>
        <dbReference type="ARBA" id="ARBA00023065"/>
    </source>
</evidence>
<comment type="subcellular location">
    <subcellularLocation>
        <location evidence="1">Cell membrane</location>
        <topology evidence="1">Multi-pass membrane protein</topology>
    </subcellularLocation>
</comment>
<comment type="similarity">
    <text evidence="8">Belongs to the anion channel-forming bestrophin (TC 1.A.46) family.</text>
</comment>
<reference evidence="11 12" key="1">
    <citation type="submission" date="2020-08" db="EMBL/GenBank/DDBJ databases">
        <title>Phenotypic and transcriptomic analysis of seven clinical Stenotrophomonas maltophilia isolates identify a small set of shared and commonly regulated genes involved in biofilm lifestyle.</title>
        <authorList>
            <person name="Alio I."/>
            <person name="Gudzuhn M."/>
            <person name="Streit W."/>
        </authorList>
    </citation>
    <scope>NUCLEOTIDE SEQUENCE [LARGE SCALE GENOMIC DNA]</scope>
    <source>
        <strain evidence="11 12">UHH_SKK55</strain>
    </source>
</reference>
<dbReference type="InterPro" id="IPR044669">
    <property type="entry name" value="YneE/VCCN1/2-like"/>
</dbReference>
<proteinExistence type="inferred from homology"/>